<dbReference type="GO" id="GO:0030042">
    <property type="term" value="P:actin filament depolymerization"/>
    <property type="evidence" value="ECO:0007669"/>
    <property type="project" value="InterPro"/>
</dbReference>
<dbReference type="GO" id="GO:0015629">
    <property type="term" value="C:actin cytoskeleton"/>
    <property type="evidence" value="ECO:0007669"/>
    <property type="project" value="InterPro"/>
</dbReference>
<dbReference type="InterPro" id="IPR017904">
    <property type="entry name" value="ADF/Cofilin"/>
</dbReference>
<dbReference type="GO" id="GO:0016363">
    <property type="term" value="C:nuclear matrix"/>
    <property type="evidence" value="ECO:0007669"/>
    <property type="project" value="UniProtKB-SubCell"/>
</dbReference>
<evidence type="ECO:0000256" key="3">
    <source>
        <dbReference type="ARBA" id="ARBA00015630"/>
    </source>
</evidence>
<gene>
    <name evidence="7" type="ORF">N657DRAFT_636213</name>
</gene>
<dbReference type="Pfam" id="PF00241">
    <property type="entry name" value="Cofilin_ADF"/>
    <property type="match status" value="1"/>
</dbReference>
<dbReference type="CDD" id="cd11286">
    <property type="entry name" value="ADF_cofilin_like"/>
    <property type="match status" value="1"/>
</dbReference>
<evidence type="ECO:0000256" key="5">
    <source>
        <dbReference type="ARBA" id="ARBA00032427"/>
    </source>
</evidence>
<keyword evidence="4" id="KW-0009">Actin-binding</keyword>
<evidence type="ECO:0000313" key="8">
    <source>
        <dbReference type="Proteomes" id="UP001302602"/>
    </source>
</evidence>
<sequence>MVAPAWRFWRVDSQFITETGRFLLRHNIGSPPYLSIRLNKKYKYVIFKLSDDNKEIVVDSTSEDGPGYEDFRNKLINAQTKSKTGAVGKGPRYAVYDIEYDLASGEGIRNKITFIAWSPDDAGVMAKMVYASSKEALKRALPGLAVEVQANDTDDIEWESLVKTVSKGTAAR</sequence>
<evidence type="ECO:0000256" key="2">
    <source>
        <dbReference type="ARBA" id="ARBA00006844"/>
    </source>
</evidence>
<keyword evidence="8" id="KW-1185">Reference proteome</keyword>
<name>A0AAN6TU66_9PEZI</name>
<reference evidence="7" key="1">
    <citation type="journal article" date="2023" name="Mol. Phylogenet. Evol.">
        <title>Genome-scale phylogeny and comparative genomics of the fungal order Sordariales.</title>
        <authorList>
            <person name="Hensen N."/>
            <person name="Bonometti L."/>
            <person name="Westerberg I."/>
            <person name="Brannstrom I.O."/>
            <person name="Guillou S."/>
            <person name="Cros-Aarteil S."/>
            <person name="Calhoun S."/>
            <person name="Haridas S."/>
            <person name="Kuo A."/>
            <person name="Mondo S."/>
            <person name="Pangilinan J."/>
            <person name="Riley R."/>
            <person name="LaButti K."/>
            <person name="Andreopoulos B."/>
            <person name="Lipzen A."/>
            <person name="Chen C."/>
            <person name="Yan M."/>
            <person name="Daum C."/>
            <person name="Ng V."/>
            <person name="Clum A."/>
            <person name="Steindorff A."/>
            <person name="Ohm R.A."/>
            <person name="Martin F."/>
            <person name="Silar P."/>
            <person name="Natvig D.O."/>
            <person name="Lalanne C."/>
            <person name="Gautier V."/>
            <person name="Ament-Velasquez S.L."/>
            <person name="Kruys A."/>
            <person name="Hutchinson M.I."/>
            <person name="Powell A.J."/>
            <person name="Barry K."/>
            <person name="Miller A.N."/>
            <person name="Grigoriev I.V."/>
            <person name="Debuchy R."/>
            <person name="Gladieux P."/>
            <person name="Hiltunen Thoren M."/>
            <person name="Johannesson H."/>
        </authorList>
    </citation>
    <scope>NUCLEOTIDE SEQUENCE</scope>
    <source>
        <strain evidence="7">CBS 731.68</strain>
    </source>
</reference>
<dbReference type="EMBL" id="MU853236">
    <property type="protein sequence ID" value="KAK4120810.1"/>
    <property type="molecule type" value="Genomic_DNA"/>
</dbReference>
<dbReference type="GeneID" id="87828175"/>
<dbReference type="PANTHER" id="PTHR11913">
    <property type="entry name" value="COFILIN-RELATED"/>
    <property type="match status" value="1"/>
</dbReference>
<reference evidence="7" key="2">
    <citation type="submission" date="2023-05" db="EMBL/GenBank/DDBJ databases">
        <authorList>
            <consortium name="Lawrence Berkeley National Laboratory"/>
            <person name="Steindorff A."/>
            <person name="Hensen N."/>
            <person name="Bonometti L."/>
            <person name="Westerberg I."/>
            <person name="Brannstrom I.O."/>
            <person name="Guillou S."/>
            <person name="Cros-Aarteil S."/>
            <person name="Calhoun S."/>
            <person name="Haridas S."/>
            <person name="Kuo A."/>
            <person name="Mondo S."/>
            <person name="Pangilinan J."/>
            <person name="Riley R."/>
            <person name="Labutti K."/>
            <person name="Andreopoulos B."/>
            <person name="Lipzen A."/>
            <person name="Chen C."/>
            <person name="Yanf M."/>
            <person name="Daum C."/>
            <person name="Ng V."/>
            <person name="Clum A."/>
            <person name="Ohm R."/>
            <person name="Martin F."/>
            <person name="Silar P."/>
            <person name="Natvig D."/>
            <person name="Lalanne C."/>
            <person name="Gautier V."/>
            <person name="Ament-Velasquez S.L."/>
            <person name="Kruys A."/>
            <person name="Hutchinson M.I."/>
            <person name="Powell A.J."/>
            <person name="Barry K."/>
            <person name="Miller A.N."/>
            <person name="Grigoriev I.V."/>
            <person name="Debuchy R."/>
            <person name="Gladieux P."/>
            <person name="Thoren M.H."/>
            <person name="Johannesson H."/>
        </authorList>
    </citation>
    <scope>NUCLEOTIDE SEQUENCE</scope>
    <source>
        <strain evidence="7">CBS 731.68</strain>
    </source>
</reference>
<evidence type="ECO:0000256" key="4">
    <source>
        <dbReference type="ARBA" id="ARBA00023203"/>
    </source>
</evidence>
<dbReference type="SUPFAM" id="SSF55753">
    <property type="entry name" value="Actin depolymerizing proteins"/>
    <property type="match status" value="1"/>
</dbReference>
<accession>A0AAN6TU66</accession>
<dbReference type="Proteomes" id="UP001302602">
    <property type="component" value="Unassembled WGS sequence"/>
</dbReference>
<dbReference type="PROSITE" id="PS51263">
    <property type="entry name" value="ADF_H"/>
    <property type="match status" value="1"/>
</dbReference>
<feature type="domain" description="ADF-H" evidence="6">
    <location>
        <begin position="20"/>
        <end position="166"/>
    </location>
</feature>
<dbReference type="GO" id="GO:0003779">
    <property type="term" value="F:actin binding"/>
    <property type="evidence" value="ECO:0007669"/>
    <property type="project" value="UniProtKB-KW"/>
</dbReference>
<dbReference type="Gene3D" id="3.40.20.10">
    <property type="entry name" value="Severin"/>
    <property type="match status" value="1"/>
</dbReference>
<protein>
    <recommendedName>
        <fullName evidence="3">Cofilin</fullName>
    </recommendedName>
    <alternativeName>
        <fullName evidence="5">Actin-depolymerizing factor 1</fullName>
    </alternativeName>
</protein>
<evidence type="ECO:0000256" key="1">
    <source>
        <dbReference type="ARBA" id="ARBA00004109"/>
    </source>
</evidence>
<dbReference type="SMART" id="SM00102">
    <property type="entry name" value="ADF"/>
    <property type="match status" value="1"/>
</dbReference>
<evidence type="ECO:0000259" key="6">
    <source>
        <dbReference type="PROSITE" id="PS51263"/>
    </source>
</evidence>
<dbReference type="RefSeq" id="XP_062644581.1">
    <property type="nucleotide sequence ID" value="XM_062791406.1"/>
</dbReference>
<comment type="subcellular location">
    <subcellularLocation>
        <location evidence="1">Nucleus matrix</location>
    </subcellularLocation>
</comment>
<comment type="similarity">
    <text evidence="2">Belongs to the actin-binding proteins ADF family.</text>
</comment>
<evidence type="ECO:0000313" key="7">
    <source>
        <dbReference type="EMBL" id="KAK4120810.1"/>
    </source>
</evidence>
<dbReference type="InterPro" id="IPR002108">
    <property type="entry name" value="ADF-H"/>
</dbReference>
<dbReference type="InterPro" id="IPR029006">
    <property type="entry name" value="ADF-H/Gelsolin-like_dom_sf"/>
</dbReference>
<organism evidence="7 8">
    <name type="scientific">Parathielavia appendiculata</name>
    <dbReference type="NCBI Taxonomy" id="2587402"/>
    <lineage>
        <taxon>Eukaryota</taxon>
        <taxon>Fungi</taxon>
        <taxon>Dikarya</taxon>
        <taxon>Ascomycota</taxon>
        <taxon>Pezizomycotina</taxon>
        <taxon>Sordariomycetes</taxon>
        <taxon>Sordariomycetidae</taxon>
        <taxon>Sordariales</taxon>
        <taxon>Chaetomiaceae</taxon>
        <taxon>Parathielavia</taxon>
    </lineage>
</organism>
<proteinExistence type="inferred from homology"/>
<dbReference type="AlphaFoldDB" id="A0AAN6TU66"/>
<comment type="caution">
    <text evidence="7">The sequence shown here is derived from an EMBL/GenBank/DDBJ whole genome shotgun (WGS) entry which is preliminary data.</text>
</comment>